<accession>A0A067T2Q9</accession>
<keyword evidence="3" id="KW-1185">Reference proteome</keyword>
<name>A0A067T2Q9_GALM3</name>
<gene>
    <name evidence="2" type="ORF">GALMADRAFT_278638</name>
</gene>
<dbReference type="Proteomes" id="UP000027222">
    <property type="component" value="Unassembled WGS sequence"/>
</dbReference>
<evidence type="ECO:0000313" key="2">
    <source>
        <dbReference type="EMBL" id="KDR77411.1"/>
    </source>
</evidence>
<proteinExistence type="predicted"/>
<sequence>MQRRTDPPSFTPPPDGATTDSLAHCCHPTAPPAGWTYDNYLARRCTLVRPCLRGLLRPCTPHGTHWGAALPASPYNEKEKKKKRRSEHYKYQDSPHDHLHHLSSMCCLSSNSHDPPVHRSSCSGQRHGGTPLAVHFLGGMPAAGAGLQRPPPTRRAICTTNTISRRGRGPG</sequence>
<feature type="region of interest" description="Disordered" evidence="1">
    <location>
        <begin position="67"/>
        <end position="95"/>
    </location>
</feature>
<protein>
    <submittedName>
        <fullName evidence="2">Uncharacterized protein</fullName>
    </submittedName>
</protein>
<feature type="non-terminal residue" evidence="2">
    <location>
        <position position="171"/>
    </location>
</feature>
<evidence type="ECO:0000313" key="3">
    <source>
        <dbReference type="Proteomes" id="UP000027222"/>
    </source>
</evidence>
<dbReference type="AlphaFoldDB" id="A0A067T2Q9"/>
<reference evidence="3" key="1">
    <citation type="journal article" date="2014" name="Proc. Natl. Acad. Sci. U.S.A.">
        <title>Extensive sampling of basidiomycete genomes demonstrates inadequacy of the white-rot/brown-rot paradigm for wood decay fungi.</title>
        <authorList>
            <person name="Riley R."/>
            <person name="Salamov A.A."/>
            <person name="Brown D.W."/>
            <person name="Nagy L.G."/>
            <person name="Floudas D."/>
            <person name="Held B.W."/>
            <person name="Levasseur A."/>
            <person name="Lombard V."/>
            <person name="Morin E."/>
            <person name="Otillar R."/>
            <person name="Lindquist E.A."/>
            <person name="Sun H."/>
            <person name="LaButti K.M."/>
            <person name="Schmutz J."/>
            <person name="Jabbour D."/>
            <person name="Luo H."/>
            <person name="Baker S.E."/>
            <person name="Pisabarro A.G."/>
            <person name="Walton J.D."/>
            <person name="Blanchette R.A."/>
            <person name="Henrissat B."/>
            <person name="Martin F."/>
            <person name="Cullen D."/>
            <person name="Hibbett D.S."/>
            <person name="Grigoriev I.V."/>
        </authorList>
    </citation>
    <scope>NUCLEOTIDE SEQUENCE [LARGE SCALE GENOMIC DNA]</scope>
    <source>
        <strain evidence="3">CBS 339.88</strain>
    </source>
</reference>
<dbReference type="HOGENOM" id="CLU_1566622_0_0_1"/>
<organism evidence="2 3">
    <name type="scientific">Galerina marginata (strain CBS 339.88)</name>
    <dbReference type="NCBI Taxonomy" id="685588"/>
    <lineage>
        <taxon>Eukaryota</taxon>
        <taxon>Fungi</taxon>
        <taxon>Dikarya</taxon>
        <taxon>Basidiomycota</taxon>
        <taxon>Agaricomycotina</taxon>
        <taxon>Agaricomycetes</taxon>
        <taxon>Agaricomycetidae</taxon>
        <taxon>Agaricales</taxon>
        <taxon>Agaricineae</taxon>
        <taxon>Strophariaceae</taxon>
        <taxon>Galerina</taxon>
    </lineage>
</organism>
<evidence type="ECO:0000256" key="1">
    <source>
        <dbReference type="SAM" id="MobiDB-lite"/>
    </source>
</evidence>
<dbReference type="EMBL" id="KL142376">
    <property type="protein sequence ID" value="KDR77411.1"/>
    <property type="molecule type" value="Genomic_DNA"/>
</dbReference>